<feature type="transmembrane region" description="Helical" evidence="8">
    <location>
        <begin position="166"/>
        <end position="186"/>
    </location>
</feature>
<dbReference type="GO" id="GO:0042910">
    <property type="term" value="F:xenobiotic transmembrane transporter activity"/>
    <property type="evidence" value="ECO:0007669"/>
    <property type="project" value="InterPro"/>
</dbReference>
<dbReference type="Gene3D" id="1.20.1720.10">
    <property type="entry name" value="Multidrug resistance protein D"/>
    <property type="match status" value="1"/>
</dbReference>
<feature type="transmembrane region" description="Helical" evidence="8">
    <location>
        <begin position="12"/>
        <end position="28"/>
    </location>
</feature>
<feature type="transmembrane region" description="Helical" evidence="8">
    <location>
        <begin position="80"/>
        <end position="99"/>
    </location>
</feature>
<dbReference type="AlphaFoldDB" id="A0A554X7F7"/>
<dbReference type="InterPro" id="IPR011701">
    <property type="entry name" value="MFS"/>
</dbReference>
<dbReference type="CDD" id="cd17320">
    <property type="entry name" value="MFS_MdfA_MDR_like"/>
    <property type="match status" value="1"/>
</dbReference>
<gene>
    <name evidence="10" type="primary">bcr</name>
    <name evidence="10" type="ORF">Tchar_02240</name>
</gene>
<evidence type="ECO:0000313" key="10">
    <source>
        <dbReference type="EMBL" id="TSE31759.1"/>
    </source>
</evidence>
<feature type="domain" description="Major facilitator superfamily (MFS) profile" evidence="9">
    <location>
        <begin position="14"/>
        <end position="400"/>
    </location>
</feature>
<comment type="subcellular location">
    <subcellularLocation>
        <location evidence="8">Cell inner membrane</location>
        <topology evidence="8">Multi-pass membrane protein</topology>
    </subcellularLocation>
    <subcellularLocation>
        <location evidence="1">Cell membrane</location>
        <topology evidence="1">Multi-pass membrane protein</topology>
    </subcellularLocation>
</comment>
<evidence type="ECO:0000256" key="4">
    <source>
        <dbReference type="ARBA" id="ARBA00022475"/>
    </source>
</evidence>
<organism evidence="10 11">
    <name type="scientific">Tepidimonas charontis</name>
    <dbReference type="NCBI Taxonomy" id="2267262"/>
    <lineage>
        <taxon>Bacteria</taxon>
        <taxon>Pseudomonadati</taxon>
        <taxon>Pseudomonadota</taxon>
        <taxon>Betaproteobacteria</taxon>
        <taxon>Burkholderiales</taxon>
        <taxon>Tepidimonas</taxon>
    </lineage>
</organism>
<evidence type="ECO:0000259" key="9">
    <source>
        <dbReference type="PROSITE" id="PS50850"/>
    </source>
</evidence>
<evidence type="ECO:0000256" key="1">
    <source>
        <dbReference type="ARBA" id="ARBA00004651"/>
    </source>
</evidence>
<keyword evidence="7 8" id="KW-0472">Membrane</keyword>
<feature type="transmembrane region" description="Helical" evidence="8">
    <location>
        <begin position="377"/>
        <end position="399"/>
    </location>
</feature>
<dbReference type="InterPro" id="IPR036259">
    <property type="entry name" value="MFS_trans_sf"/>
</dbReference>
<evidence type="ECO:0000256" key="7">
    <source>
        <dbReference type="ARBA" id="ARBA00023136"/>
    </source>
</evidence>
<dbReference type="RefSeq" id="WP_201739360.1">
    <property type="nucleotide sequence ID" value="NZ_VJON01000043.1"/>
</dbReference>
<protein>
    <recommendedName>
        <fullName evidence="8">Bcr/CflA family efflux transporter</fullName>
    </recommendedName>
</protein>
<keyword evidence="5 8" id="KW-0812">Transmembrane</keyword>
<keyword evidence="6 8" id="KW-1133">Transmembrane helix</keyword>
<evidence type="ECO:0000256" key="6">
    <source>
        <dbReference type="ARBA" id="ARBA00022989"/>
    </source>
</evidence>
<comment type="caution">
    <text evidence="10">The sequence shown here is derived from an EMBL/GenBank/DDBJ whole genome shotgun (WGS) entry which is preliminary data.</text>
</comment>
<feature type="transmembrane region" description="Helical" evidence="8">
    <location>
        <begin position="105"/>
        <end position="126"/>
    </location>
</feature>
<reference evidence="10 11" key="1">
    <citation type="submission" date="2019-07" db="EMBL/GenBank/DDBJ databases">
        <title>Tepidimonas charontis SPSP-6 draft genome.</title>
        <authorList>
            <person name="Da Costa M.S."/>
            <person name="Froufe H.J.C."/>
            <person name="Egas C."/>
            <person name="Albuquerque L."/>
        </authorList>
    </citation>
    <scope>NUCLEOTIDE SEQUENCE [LARGE SCALE GENOMIC DNA]</scope>
    <source>
        <strain evidence="10 11">SPSP-6</strain>
    </source>
</reference>
<evidence type="ECO:0000256" key="8">
    <source>
        <dbReference type="RuleBase" id="RU365088"/>
    </source>
</evidence>
<feature type="transmembrane region" description="Helical" evidence="8">
    <location>
        <begin position="254"/>
        <end position="272"/>
    </location>
</feature>
<dbReference type="GO" id="GO:1990961">
    <property type="term" value="P:xenobiotic detoxification by transmembrane export across the plasma membrane"/>
    <property type="evidence" value="ECO:0007669"/>
    <property type="project" value="InterPro"/>
</dbReference>
<evidence type="ECO:0000256" key="3">
    <source>
        <dbReference type="ARBA" id="ARBA00022448"/>
    </source>
</evidence>
<keyword evidence="8" id="KW-0997">Cell inner membrane</keyword>
<feature type="transmembrane region" description="Helical" evidence="8">
    <location>
        <begin position="342"/>
        <end position="365"/>
    </location>
</feature>
<dbReference type="InterPro" id="IPR020846">
    <property type="entry name" value="MFS_dom"/>
</dbReference>
<proteinExistence type="inferred from homology"/>
<feature type="transmembrane region" description="Helical" evidence="8">
    <location>
        <begin position="218"/>
        <end position="248"/>
    </location>
</feature>
<dbReference type="PANTHER" id="PTHR23502">
    <property type="entry name" value="MAJOR FACILITATOR SUPERFAMILY"/>
    <property type="match status" value="1"/>
</dbReference>
<comment type="similarity">
    <text evidence="2 8">Belongs to the major facilitator superfamily. Bcr/CmlA family.</text>
</comment>
<dbReference type="PROSITE" id="PS50850">
    <property type="entry name" value="MFS"/>
    <property type="match status" value="1"/>
</dbReference>
<keyword evidence="11" id="KW-1185">Reference proteome</keyword>
<feature type="transmembrane region" description="Helical" evidence="8">
    <location>
        <begin position="138"/>
        <end position="160"/>
    </location>
</feature>
<keyword evidence="3 8" id="KW-0813">Transport</keyword>
<name>A0A554X7F7_9BURK</name>
<sequence length="418" mass="44214">MTLADRAPMPPAWVVVFLSLLLGIQPLATDLYLPALPVLTVALGAPMAQAQATLSALLLAFGCAQLVWGPISDRYGRRPVLLAGLAAYTLAAVGSAVATSIEQLIVWRILQGAAMGAAVMGARAIVRDLYPPVEGARMMSKGLSGLGIFACISGPLGGWLTDHFGWRATLAVLAVFSAATLALVALRFRETLPQRNPNALQPAQMLRIWAGIARHPTFWAWALLAAASYGGLFTFLATSSFVFITVLGLSKTQYGLLMFSMSAVYIAGTFICRRLIPRLGVRRTVALAAAFTLTGGTLCGIAAWLGWHSVWAIMGPYYLFILAHGVHQPCGQSGAVSPFPHAAGAASALAGFIMMVTAFLMGLWLGQRMSPDGATGVYPLANGLWFWAVLIAGVAWTLVQRHGEVRPSPQMATPAGRA</sequence>
<dbReference type="PANTHER" id="PTHR23502:SF132">
    <property type="entry name" value="POLYAMINE TRANSPORTER 2-RELATED"/>
    <property type="match status" value="1"/>
</dbReference>
<comment type="caution">
    <text evidence="8">Lacks conserved residue(s) required for the propagation of feature annotation.</text>
</comment>
<dbReference type="NCBIfam" id="TIGR00710">
    <property type="entry name" value="efflux_Bcr_CflA"/>
    <property type="match status" value="1"/>
</dbReference>
<dbReference type="EMBL" id="VJON01000043">
    <property type="protein sequence ID" value="TSE31759.1"/>
    <property type="molecule type" value="Genomic_DNA"/>
</dbReference>
<dbReference type="InterPro" id="IPR004812">
    <property type="entry name" value="Efflux_drug-R_Bcr/CmlA"/>
</dbReference>
<evidence type="ECO:0000256" key="5">
    <source>
        <dbReference type="ARBA" id="ARBA00022692"/>
    </source>
</evidence>
<dbReference type="SUPFAM" id="SSF103473">
    <property type="entry name" value="MFS general substrate transporter"/>
    <property type="match status" value="1"/>
</dbReference>
<dbReference type="Pfam" id="PF07690">
    <property type="entry name" value="MFS_1"/>
    <property type="match status" value="1"/>
</dbReference>
<keyword evidence="4" id="KW-1003">Cell membrane</keyword>
<dbReference type="Proteomes" id="UP000318294">
    <property type="component" value="Unassembled WGS sequence"/>
</dbReference>
<feature type="transmembrane region" description="Helical" evidence="8">
    <location>
        <begin position="48"/>
        <end position="68"/>
    </location>
</feature>
<dbReference type="GO" id="GO:0005886">
    <property type="term" value="C:plasma membrane"/>
    <property type="evidence" value="ECO:0007669"/>
    <property type="project" value="UniProtKB-SubCell"/>
</dbReference>
<accession>A0A554X7F7</accession>
<evidence type="ECO:0000313" key="11">
    <source>
        <dbReference type="Proteomes" id="UP000318294"/>
    </source>
</evidence>
<feature type="transmembrane region" description="Helical" evidence="8">
    <location>
        <begin position="284"/>
        <end position="307"/>
    </location>
</feature>
<evidence type="ECO:0000256" key="2">
    <source>
        <dbReference type="ARBA" id="ARBA00006236"/>
    </source>
</evidence>